<keyword evidence="2" id="KW-0812">Transmembrane</keyword>
<evidence type="ECO:0000313" key="3">
    <source>
        <dbReference type="EMBL" id="SEH47052.1"/>
    </source>
</evidence>
<dbReference type="GO" id="GO:0051301">
    <property type="term" value="P:cell division"/>
    <property type="evidence" value="ECO:0007669"/>
    <property type="project" value="UniProtKB-KW"/>
</dbReference>
<keyword evidence="2" id="KW-0472">Membrane</keyword>
<dbReference type="EMBL" id="FNWT01000003">
    <property type="protein sequence ID" value="SEH47052.1"/>
    <property type="molecule type" value="Genomic_DNA"/>
</dbReference>
<evidence type="ECO:0000256" key="2">
    <source>
        <dbReference type="SAM" id="Phobius"/>
    </source>
</evidence>
<dbReference type="RefSeq" id="WP_090991439.1">
    <property type="nucleotide sequence ID" value="NZ_FNWT01000003.1"/>
</dbReference>
<keyword evidence="2" id="KW-1133">Transmembrane helix</keyword>
<keyword evidence="4" id="KW-1185">Reference proteome</keyword>
<feature type="compositionally biased region" description="Basic and acidic residues" evidence="1">
    <location>
        <begin position="22"/>
        <end position="68"/>
    </location>
</feature>
<reference evidence="3 4" key="1">
    <citation type="submission" date="2016-10" db="EMBL/GenBank/DDBJ databases">
        <authorList>
            <person name="Varghese N."/>
            <person name="Submissions S."/>
        </authorList>
    </citation>
    <scope>NUCLEOTIDE SEQUENCE [LARGE SCALE GENOMIC DNA]</scope>
    <source>
        <strain evidence="3 4">WCP15</strain>
    </source>
</reference>
<evidence type="ECO:0000313" key="4">
    <source>
        <dbReference type="Proteomes" id="UP000199135"/>
    </source>
</evidence>
<dbReference type="Proteomes" id="UP000199135">
    <property type="component" value="Unassembled WGS sequence"/>
</dbReference>
<sequence>MRQSPTPRGDSRERAHGHRRAARPDTHVPHDSVRSRRVDRVSREADAASRGRGEAHGHEASKSRRSPREVVTSAASFVRGHRIPFIVLGVVLLVAASLYGPARDAYVSTRKNEDLQTLLTLEGQRNDALQDDVSRLQSREGVEDAARERGWVYEGETSATVEGLEDDELDPTQKVSYQDKRDQKTKVLDFVFGYDPTEVYE</sequence>
<organism evidence="3 4">
    <name type="scientific">Parafannyhessea umbonata</name>
    <dbReference type="NCBI Taxonomy" id="604330"/>
    <lineage>
        <taxon>Bacteria</taxon>
        <taxon>Bacillati</taxon>
        <taxon>Actinomycetota</taxon>
        <taxon>Coriobacteriia</taxon>
        <taxon>Coriobacteriales</taxon>
        <taxon>Atopobiaceae</taxon>
        <taxon>Parafannyhessea</taxon>
    </lineage>
</organism>
<keyword evidence="3" id="KW-0132">Cell division</keyword>
<comment type="caution">
    <text evidence="3">The sequence shown here is derived from an EMBL/GenBank/DDBJ whole genome shotgun (WGS) entry which is preliminary data.</text>
</comment>
<feature type="region of interest" description="Disordered" evidence="1">
    <location>
        <begin position="1"/>
        <end position="69"/>
    </location>
</feature>
<accession>A0A1H6IKG9</accession>
<name>A0A1H6IKG9_9ACTN</name>
<keyword evidence="3" id="KW-0131">Cell cycle</keyword>
<gene>
    <name evidence="3" type="ORF">SAMN05216447_10334</name>
</gene>
<protein>
    <submittedName>
        <fullName evidence="3">Cell division protein FtsL</fullName>
    </submittedName>
</protein>
<proteinExistence type="predicted"/>
<feature type="transmembrane region" description="Helical" evidence="2">
    <location>
        <begin position="83"/>
        <end position="102"/>
    </location>
</feature>
<evidence type="ECO:0000256" key="1">
    <source>
        <dbReference type="SAM" id="MobiDB-lite"/>
    </source>
</evidence>